<feature type="region of interest" description="Disordered" evidence="1">
    <location>
        <begin position="9"/>
        <end position="31"/>
    </location>
</feature>
<evidence type="ECO:0000256" key="1">
    <source>
        <dbReference type="SAM" id="MobiDB-lite"/>
    </source>
</evidence>
<evidence type="ECO:0000313" key="3">
    <source>
        <dbReference type="EMBL" id="KAK3238192.1"/>
    </source>
</evidence>
<dbReference type="PANTHER" id="PTHR23153:SF38">
    <property type="entry name" value="UBX DOMAIN-CONTAINING PROTEIN 6"/>
    <property type="match status" value="1"/>
</dbReference>
<dbReference type="Proteomes" id="UP001190700">
    <property type="component" value="Unassembled WGS sequence"/>
</dbReference>
<dbReference type="Pfam" id="PF00789">
    <property type="entry name" value="UBX"/>
    <property type="match status" value="1"/>
</dbReference>
<dbReference type="Gene3D" id="3.10.20.90">
    <property type="entry name" value="Phosphatidylinositol 3-kinase Catalytic Subunit, Chain A, domain 1"/>
    <property type="match status" value="1"/>
</dbReference>
<dbReference type="AlphaFoldDB" id="A0AAE0ESB1"/>
<protein>
    <recommendedName>
        <fullName evidence="2">UBX domain-containing protein</fullName>
    </recommendedName>
</protein>
<keyword evidence="4" id="KW-1185">Reference proteome</keyword>
<dbReference type="SUPFAM" id="SSF54236">
    <property type="entry name" value="Ubiquitin-like"/>
    <property type="match status" value="1"/>
</dbReference>
<dbReference type="InterPro" id="IPR029071">
    <property type="entry name" value="Ubiquitin-like_domsf"/>
</dbReference>
<dbReference type="EMBL" id="LGRX02034306">
    <property type="protein sequence ID" value="KAK3238192.1"/>
    <property type="molecule type" value="Genomic_DNA"/>
</dbReference>
<evidence type="ECO:0000259" key="2">
    <source>
        <dbReference type="PROSITE" id="PS50033"/>
    </source>
</evidence>
<dbReference type="GO" id="GO:0005737">
    <property type="term" value="C:cytoplasm"/>
    <property type="evidence" value="ECO:0007669"/>
    <property type="project" value="TreeGrafter"/>
</dbReference>
<dbReference type="PROSITE" id="PS50033">
    <property type="entry name" value="UBX"/>
    <property type="match status" value="1"/>
</dbReference>
<proteinExistence type="predicted"/>
<feature type="domain" description="UBX" evidence="2">
    <location>
        <begin position="50"/>
        <end position="129"/>
    </location>
</feature>
<feature type="compositionally biased region" description="Basic and acidic residues" evidence="1">
    <location>
        <begin position="16"/>
        <end position="31"/>
    </location>
</feature>
<evidence type="ECO:0000313" key="4">
    <source>
        <dbReference type="Proteomes" id="UP001190700"/>
    </source>
</evidence>
<accession>A0AAE0ESB1</accession>
<reference evidence="3 4" key="1">
    <citation type="journal article" date="2015" name="Genome Biol. Evol.">
        <title>Comparative Genomics of a Bacterivorous Green Alga Reveals Evolutionary Causalities and Consequences of Phago-Mixotrophic Mode of Nutrition.</title>
        <authorList>
            <person name="Burns J.A."/>
            <person name="Paasch A."/>
            <person name="Narechania A."/>
            <person name="Kim E."/>
        </authorList>
    </citation>
    <scope>NUCLEOTIDE SEQUENCE [LARGE SCALE GENOMIC DNA]</scope>
    <source>
        <strain evidence="3 4">PLY_AMNH</strain>
    </source>
</reference>
<sequence>MARLQVQAAEAAGEEQTLKAETSSRRAKIEESKQLTTRAYKEKLAAAKRSVHSTATVRIRLPDGVILQGCFGAREQVSELFHFVTDALRLPLPFELFAAAAKVPLADTEAGRPRTFASASLAPSTLLYLKWSDKNDQEPVPVLRQELMQNAQSLIG</sequence>
<dbReference type="InterPro" id="IPR001012">
    <property type="entry name" value="UBX_dom"/>
</dbReference>
<name>A0AAE0ESB1_9CHLO</name>
<dbReference type="PANTHER" id="PTHR23153">
    <property type="entry name" value="UBX-RELATED"/>
    <property type="match status" value="1"/>
</dbReference>
<gene>
    <name evidence="3" type="ORF">CYMTET_51778</name>
</gene>
<organism evidence="3 4">
    <name type="scientific">Cymbomonas tetramitiformis</name>
    <dbReference type="NCBI Taxonomy" id="36881"/>
    <lineage>
        <taxon>Eukaryota</taxon>
        <taxon>Viridiplantae</taxon>
        <taxon>Chlorophyta</taxon>
        <taxon>Pyramimonadophyceae</taxon>
        <taxon>Pyramimonadales</taxon>
        <taxon>Pyramimonadaceae</taxon>
        <taxon>Cymbomonas</taxon>
    </lineage>
</organism>
<comment type="caution">
    <text evidence="3">The sequence shown here is derived from an EMBL/GenBank/DDBJ whole genome shotgun (WGS) entry which is preliminary data.</text>
</comment>